<reference evidence="1 2" key="1">
    <citation type="journal article" date="2011" name="Cell">
        <title>The monarch butterfly genome yields insights into long-distance migration.</title>
        <authorList>
            <person name="Zhan S."/>
            <person name="Merlin C."/>
            <person name="Boore J.L."/>
            <person name="Reppert S.M."/>
        </authorList>
    </citation>
    <scope>NUCLEOTIDE SEQUENCE [LARGE SCALE GENOMIC DNA]</scope>
    <source>
        <strain evidence="1">F-2</strain>
    </source>
</reference>
<evidence type="ECO:0000313" key="2">
    <source>
        <dbReference type="Proteomes" id="UP000007151"/>
    </source>
</evidence>
<protein>
    <submittedName>
        <fullName evidence="1">Cytochrome p450 321B1</fullName>
    </submittedName>
</protein>
<dbReference type="EMBL" id="AGBW02011952">
    <property type="protein sequence ID" value="OWR45873.1"/>
    <property type="molecule type" value="Genomic_DNA"/>
</dbReference>
<dbReference type="KEGG" id="dpl:KGM_202398B"/>
<proteinExistence type="predicted"/>
<gene>
    <name evidence="1" type="ORF">KGM_202398B</name>
</gene>
<feature type="non-terminal residue" evidence="1">
    <location>
        <position position="1"/>
    </location>
</feature>
<evidence type="ECO:0000313" key="1">
    <source>
        <dbReference type="EMBL" id="OWR45873.1"/>
    </source>
</evidence>
<name>A0A212EWL2_DANPL</name>
<keyword evidence="2" id="KW-1185">Reference proteome</keyword>
<dbReference type="Gene3D" id="3.40.630.30">
    <property type="match status" value="1"/>
</dbReference>
<dbReference type="InParanoid" id="A0A212EWL2"/>
<organism evidence="1 2">
    <name type="scientific">Danaus plexippus plexippus</name>
    <dbReference type="NCBI Taxonomy" id="278856"/>
    <lineage>
        <taxon>Eukaryota</taxon>
        <taxon>Metazoa</taxon>
        <taxon>Ecdysozoa</taxon>
        <taxon>Arthropoda</taxon>
        <taxon>Hexapoda</taxon>
        <taxon>Insecta</taxon>
        <taxon>Pterygota</taxon>
        <taxon>Neoptera</taxon>
        <taxon>Endopterygota</taxon>
        <taxon>Lepidoptera</taxon>
        <taxon>Glossata</taxon>
        <taxon>Ditrysia</taxon>
        <taxon>Papilionoidea</taxon>
        <taxon>Nymphalidae</taxon>
        <taxon>Danainae</taxon>
        <taxon>Danaini</taxon>
        <taxon>Danaina</taxon>
        <taxon>Danaus</taxon>
        <taxon>Danaus</taxon>
    </lineage>
</organism>
<sequence length="89" mass="10561">FIDDPVSLKCITDIWREFLEQRMTLACYIEEESEKALVALCYVCVVDDIEQRFRTIKVEGEAWKNVFSAMEYVQRKCDPFKYLGCSKLY</sequence>
<dbReference type="AlphaFoldDB" id="A0A212EWL2"/>
<accession>A0A212EWL2</accession>
<comment type="caution">
    <text evidence="1">The sequence shown here is derived from an EMBL/GenBank/DDBJ whole genome shotgun (WGS) entry which is preliminary data.</text>
</comment>
<dbReference type="Proteomes" id="UP000007151">
    <property type="component" value="Unassembled WGS sequence"/>
</dbReference>